<dbReference type="InterPro" id="IPR027417">
    <property type="entry name" value="P-loop_NTPase"/>
</dbReference>
<evidence type="ECO:0000313" key="2">
    <source>
        <dbReference type="Proteomes" id="UP001207918"/>
    </source>
</evidence>
<dbReference type="SUPFAM" id="SSF52540">
    <property type="entry name" value="P-loop containing nucleoside triphosphate hydrolases"/>
    <property type="match status" value="1"/>
</dbReference>
<keyword evidence="2" id="KW-1185">Reference proteome</keyword>
<organism evidence="1 2">
    <name type="scientific">Fodinibius salsisoli</name>
    <dbReference type="NCBI Taxonomy" id="2820877"/>
    <lineage>
        <taxon>Bacteria</taxon>
        <taxon>Pseudomonadati</taxon>
        <taxon>Balneolota</taxon>
        <taxon>Balneolia</taxon>
        <taxon>Balneolales</taxon>
        <taxon>Balneolaceae</taxon>
        <taxon>Fodinibius</taxon>
    </lineage>
</organism>
<dbReference type="Proteomes" id="UP001207918">
    <property type="component" value="Unassembled WGS sequence"/>
</dbReference>
<name>A0ABT3PSP9_9BACT</name>
<sequence length="926" mass="108551">MDRQSVIQALDTALQQKIVSCFDELIKKYDGYYEQFAQSLSVLPEQDSEEDIEAELAHLFEDVSTFLKVQQLTTFTRCFMDGTREAVAEVPETVEWQTETPLRKEVQYILADSEMIADLLREFKQQQLPFLMRLEKELAPFLQEGRDEQVQLAVDYASVAELLQKQRAFMEGPFREKLKEKIASMHTSVAAQLREDTKVWKKSKAGQAEKQWSLMGQKLKRIEKQWHEPQELLAERGENILSFLKLKRELREHRIDFLKDMAALFQEQLYLPLQQFRQTLIEAVFDIRKGGGKRSYEYISALKQKLLKYISHHLEGPFRKMRDREQLSQKVEKFSEQLLFRITQTPEQMSFIFNLPREEQPSAEDLKQIEWRLLLLRIFRQQIINEIKPSKQEYDHFITNIIEAITELKEILDVNLEASLEHKEEDEEGDPGQVATEALERIIKRLGHLTLILQNEYDSIETVIKGAEEQFIESVEACFNAKSANELQLFITQYRVKETTSDWQNIAHTKARRSKDKLSLWYRFVRLRLHGYIKEVTHFFGYGDVAVEEAKRADIISYLSETDQKIQELPYIYRRLFDFNQAVDQRFYIPVVESTATFKKAYDQWQNSPSALAVVGEKGSGKSTFLQLMRDELTAGEPLYEMEIAQTIWTEEELAALVCRELNIEEQNSVDGIIEILQQEKERRIIIFESIQNSFVRNINGYEAIEKLCYLISETKNDVFWIVSCSRYGWHFLDKVHKLGEYFSQTIQVDTLDAGDIEKMIMSRHRSSGYMLQFEDNPDSPKSRSAKKMTEKEEQQNLRKEYFKKLTEFADGNASIAIIFWIRSIRTVDENCIYIKPLEITSVEIIADLSPEVLFVLAAFVIQDTISDKDLAMILNMSLSESRLMLKRLSTRGLLLEKEGHYMLNHLVYRQIVRVLKERNIIHLVE</sequence>
<comment type="caution">
    <text evidence="1">The sequence shown here is derived from an EMBL/GenBank/DDBJ whole genome shotgun (WGS) entry which is preliminary data.</text>
</comment>
<protein>
    <recommendedName>
        <fullName evidence="3">AAA+ ATPase domain-containing protein</fullName>
    </recommendedName>
</protein>
<dbReference type="RefSeq" id="WP_265767711.1">
    <property type="nucleotide sequence ID" value="NZ_JAGGJA010000018.1"/>
</dbReference>
<evidence type="ECO:0008006" key="3">
    <source>
        <dbReference type="Google" id="ProtNLM"/>
    </source>
</evidence>
<accession>A0ABT3PSP9</accession>
<reference evidence="1 2" key="1">
    <citation type="submission" date="2021-03" db="EMBL/GenBank/DDBJ databases">
        <title>Aliifodinibius sp. nov., a new bacterium isolated from saline soil.</title>
        <authorList>
            <person name="Galisteo C."/>
            <person name="De La Haba R."/>
            <person name="Sanchez-Porro C."/>
            <person name="Ventosa A."/>
        </authorList>
    </citation>
    <scope>NUCLEOTIDE SEQUENCE [LARGE SCALE GENOMIC DNA]</scope>
    <source>
        <strain evidence="1 2">1BSP15-2V2</strain>
    </source>
</reference>
<dbReference type="EMBL" id="JAGGJA010000018">
    <property type="protein sequence ID" value="MCW9708898.1"/>
    <property type="molecule type" value="Genomic_DNA"/>
</dbReference>
<gene>
    <name evidence="1" type="ORF">J6I44_18710</name>
</gene>
<evidence type="ECO:0000313" key="1">
    <source>
        <dbReference type="EMBL" id="MCW9708898.1"/>
    </source>
</evidence>
<proteinExistence type="predicted"/>